<proteinExistence type="predicted"/>
<dbReference type="EMBL" id="OZ035843">
    <property type="protein sequence ID" value="CAL1597284.1"/>
    <property type="molecule type" value="Genomic_DNA"/>
</dbReference>
<reference evidence="1 2" key="1">
    <citation type="submission" date="2024-04" db="EMBL/GenBank/DDBJ databases">
        <authorList>
            <person name="Waldvogel A.-M."/>
            <person name="Schoenle A."/>
        </authorList>
    </citation>
    <scope>NUCLEOTIDE SEQUENCE [LARGE SCALE GENOMIC DNA]</scope>
</reference>
<protein>
    <submittedName>
        <fullName evidence="1">Uncharacterized protein</fullName>
    </submittedName>
</protein>
<name>A0AAV2L5T0_KNICA</name>
<evidence type="ECO:0000313" key="1">
    <source>
        <dbReference type="EMBL" id="CAL1597284.1"/>
    </source>
</evidence>
<organism evidence="1 2">
    <name type="scientific">Knipowitschia caucasica</name>
    <name type="common">Caucasian dwarf goby</name>
    <name type="synonym">Pomatoschistus caucasicus</name>
    <dbReference type="NCBI Taxonomy" id="637954"/>
    <lineage>
        <taxon>Eukaryota</taxon>
        <taxon>Metazoa</taxon>
        <taxon>Chordata</taxon>
        <taxon>Craniata</taxon>
        <taxon>Vertebrata</taxon>
        <taxon>Euteleostomi</taxon>
        <taxon>Actinopterygii</taxon>
        <taxon>Neopterygii</taxon>
        <taxon>Teleostei</taxon>
        <taxon>Neoteleostei</taxon>
        <taxon>Acanthomorphata</taxon>
        <taxon>Gobiaria</taxon>
        <taxon>Gobiiformes</taxon>
        <taxon>Gobioidei</taxon>
        <taxon>Gobiidae</taxon>
        <taxon>Gobiinae</taxon>
        <taxon>Knipowitschia</taxon>
    </lineage>
</organism>
<evidence type="ECO:0000313" key="2">
    <source>
        <dbReference type="Proteomes" id="UP001497482"/>
    </source>
</evidence>
<accession>A0AAV2L5T0</accession>
<keyword evidence="2" id="KW-1185">Reference proteome</keyword>
<dbReference type="AlphaFoldDB" id="A0AAV2L5T0"/>
<gene>
    <name evidence="1" type="ORF">KC01_LOCUS25800</name>
</gene>
<sequence>MHTDLLNPEKKCHVLVPIHDSNIFLHCLHKNTTCRCEPCYPATTHKLQVVHQFFKKEERRGGSTDLCPDKV</sequence>
<dbReference type="Proteomes" id="UP001497482">
    <property type="component" value="Chromosome 21"/>
</dbReference>